<keyword evidence="4 6" id="KW-1133">Transmembrane helix</keyword>
<dbReference type="RefSeq" id="WP_066814360.1">
    <property type="nucleotide sequence ID" value="NZ_CP012661.1"/>
</dbReference>
<organism evidence="7 8">
    <name type="scientific">Frigidibacter mobilis</name>
    <dbReference type="NCBI Taxonomy" id="1335048"/>
    <lineage>
        <taxon>Bacteria</taxon>
        <taxon>Pseudomonadati</taxon>
        <taxon>Pseudomonadota</taxon>
        <taxon>Alphaproteobacteria</taxon>
        <taxon>Rhodobacterales</taxon>
        <taxon>Paracoccaceae</taxon>
        <taxon>Frigidibacter</taxon>
    </lineage>
</organism>
<evidence type="ECO:0000313" key="8">
    <source>
        <dbReference type="Proteomes" id="UP000076128"/>
    </source>
</evidence>
<dbReference type="EMBL" id="CP012661">
    <property type="protein sequence ID" value="AMY70206.1"/>
    <property type="molecule type" value="Genomic_DNA"/>
</dbReference>
<dbReference type="Proteomes" id="UP000076128">
    <property type="component" value="Chromosome"/>
</dbReference>
<feature type="transmembrane region" description="Helical" evidence="6">
    <location>
        <begin position="130"/>
        <end position="150"/>
    </location>
</feature>
<proteinExistence type="predicted"/>
<gene>
    <name evidence="7" type="ORF">AKL17_2972</name>
</gene>
<dbReference type="OrthoDB" id="277121at2"/>
<evidence type="ECO:0008006" key="9">
    <source>
        <dbReference type="Google" id="ProtNLM"/>
    </source>
</evidence>
<dbReference type="AlphaFoldDB" id="A0A159Z4T0"/>
<sequence>MDWTEAIDAYCERTGPEYWSEPVNALTNLAFLLAAAVMWRRLDGPGMAMGRAMCAVLAVIGVGSWLFHTHATAWAGTADVLPILAFILLYVFAASRDLLGLKPWQAGLATAAFLPYAALTVPLWQRVPGLGSSAGYAPVPVLILLFAVLLRRRDAATARGLALGAGILVVSLAFRTIDEPVCTAIPLGTHFLWHILNGVMLGWMIEVWRRHRLRQMLAAGAVAA</sequence>
<dbReference type="GO" id="GO:0016811">
    <property type="term" value="F:hydrolase activity, acting on carbon-nitrogen (but not peptide) bonds, in linear amides"/>
    <property type="evidence" value="ECO:0007669"/>
    <property type="project" value="InterPro"/>
</dbReference>
<dbReference type="STRING" id="1335048.AKL17_2972"/>
<accession>A0A159Z4T0</accession>
<evidence type="ECO:0000256" key="1">
    <source>
        <dbReference type="ARBA" id="ARBA00004141"/>
    </source>
</evidence>
<evidence type="ECO:0000256" key="6">
    <source>
        <dbReference type="SAM" id="Phobius"/>
    </source>
</evidence>
<name>A0A159Z4T0_9RHOB</name>
<evidence type="ECO:0000256" key="3">
    <source>
        <dbReference type="ARBA" id="ARBA00022801"/>
    </source>
</evidence>
<keyword evidence="8" id="KW-1185">Reference proteome</keyword>
<dbReference type="GO" id="GO:0016020">
    <property type="term" value="C:membrane"/>
    <property type="evidence" value="ECO:0007669"/>
    <property type="project" value="UniProtKB-SubCell"/>
</dbReference>
<dbReference type="PATRIC" id="fig|1335048.3.peg.3087"/>
<dbReference type="Pfam" id="PF05875">
    <property type="entry name" value="Ceramidase"/>
    <property type="match status" value="1"/>
</dbReference>
<feature type="transmembrane region" description="Helical" evidence="6">
    <location>
        <begin position="49"/>
        <end position="67"/>
    </location>
</feature>
<feature type="transmembrane region" description="Helical" evidence="6">
    <location>
        <begin position="73"/>
        <end position="94"/>
    </location>
</feature>
<protein>
    <recommendedName>
        <fullName evidence="9">Ceramidase</fullName>
    </recommendedName>
</protein>
<evidence type="ECO:0000256" key="5">
    <source>
        <dbReference type="ARBA" id="ARBA00023136"/>
    </source>
</evidence>
<feature type="transmembrane region" description="Helical" evidence="6">
    <location>
        <begin position="106"/>
        <end position="124"/>
    </location>
</feature>
<keyword evidence="5 6" id="KW-0472">Membrane</keyword>
<dbReference type="GO" id="GO:0006672">
    <property type="term" value="P:ceramide metabolic process"/>
    <property type="evidence" value="ECO:0007669"/>
    <property type="project" value="InterPro"/>
</dbReference>
<keyword evidence="3" id="KW-0378">Hydrolase</keyword>
<dbReference type="InterPro" id="IPR008901">
    <property type="entry name" value="ACER"/>
</dbReference>
<comment type="subcellular location">
    <subcellularLocation>
        <location evidence="1">Membrane</location>
        <topology evidence="1">Multi-pass membrane protein</topology>
    </subcellularLocation>
</comment>
<feature type="transmembrane region" description="Helical" evidence="6">
    <location>
        <begin position="157"/>
        <end position="177"/>
    </location>
</feature>
<evidence type="ECO:0000256" key="2">
    <source>
        <dbReference type="ARBA" id="ARBA00022692"/>
    </source>
</evidence>
<keyword evidence="2 6" id="KW-0812">Transmembrane</keyword>
<dbReference type="KEGG" id="daa:AKL17_2972"/>
<evidence type="ECO:0000256" key="4">
    <source>
        <dbReference type="ARBA" id="ARBA00022989"/>
    </source>
</evidence>
<reference evidence="7 8" key="1">
    <citation type="submission" date="2015-09" db="EMBL/GenBank/DDBJ databases">
        <title>Complete genome sequence of Defluviimonas alba cai42t isolated from an oilfield in Xinjiang.</title>
        <authorList>
            <person name="Geng S."/>
            <person name="Pan X."/>
            <person name="Wu X."/>
        </authorList>
    </citation>
    <scope>NUCLEOTIDE SEQUENCE [LARGE SCALE GENOMIC DNA]</scope>
    <source>
        <strain evidence="8">cai42</strain>
    </source>
</reference>
<feature type="transmembrane region" description="Helical" evidence="6">
    <location>
        <begin position="183"/>
        <end position="205"/>
    </location>
</feature>
<evidence type="ECO:0000313" key="7">
    <source>
        <dbReference type="EMBL" id="AMY70206.1"/>
    </source>
</evidence>